<dbReference type="GO" id="GO:0005634">
    <property type="term" value="C:nucleus"/>
    <property type="evidence" value="ECO:0007669"/>
    <property type="project" value="UniProtKB-SubCell"/>
</dbReference>
<evidence type="ECO:0000259" key="6">
    <source>
        <dbReference type="PROSITE" id="PS50066"/>
    </source>
</evidence>
<keyword evidence="8" id="KW-1185">Reference proteome</keyword>
<dbReference type="GO" id="GO:0003677">
    <property type="term" value="F:DNA binding"/>
    <property type="evidence" value="ECO:0007669"/>
    <property type="project" value="UniProtKB-KW"/>
</dbReference>
<keyword evidence="5" id="KW-0539">Nucleus</keyword>
<keyword evidence="3" id="KW-0238">DNA-binding</keyword>
<dbReference type="Gene3D" id="3.40.1810.10">
    <property type="entry name" value="Transcription factor, MADS-box"/>
    <property type="match status" value="1"/>
</dbReference>
<sequence length="232" mass="26170">MNNMMMKKKTTQGRKKIEIKKIDNISNRQVTFSKRRVGLFKKASELCILTGAQVAIIVHSLGKRVFAFGHPNIDDIISRYTTGSSSSSFVADQNTQLGAEIQEHNKHYAKVLKELEIEKKRKEIIEGSKGVNCGSFWWDEPIDNMGLEELEQYKASLEELMKKVIMRADDMMLLKNSSSNNLGFNNNIGADINPSVANVGCDDMFFTSTAEYYGNNSMVPYNGFEDFGNQQV</sequence>
<dbReference type="PANTHER" id="PTHR11945:SF723">
    <property type="entry name" value="AGAMOUS-LIKE MADS-BOX PROTEIN AGL62"/>
    <property type="match status" value="1"/>
</dbReference>
<evidence type="ECO:0000313" key="8">
    <source>
        <dbReference type="Proteomes" id="UP001630127"/>
    </source>
</evidence>
<evidence type="ECO:0000256" key="5">
    <source>
        <dbReference type="ARBA" id="ARBA00023242"/>
    </source>
</evidence>
<comment type="caution">
    <text evidence="7">The sequence shown here is derived from an EMBL/GenBank/DDBJ whole genome shotgun (WGS) entry which is preliminary data.</text>
</comment>
<evidence type="ECO:0000256" key="2">
    <source>
        <dbReference type="ARBA" id="ARBA00023015"/>
    </source>
</evidence>
<keyword evidence="4" id="KW-0804">Transcription</keyword>
<dbReference type="Pfam" id="PF00319">
    <property type="entry name" value="SRF-TF"/>
    <property type="match status" value="1"/>
</dbReference>
<dbReference type="PROSITE" id="PS50066">
    <property type="entry name" value="MADS_BOX_2"/>
    <property type="match status" value="1"/>
</dbReference>
<protein>
    <recommendedName>
        <fullName evidence="6">MADS-box domain-containing protein</fullName>
    </recommendedName>
</protein>
<keyword evidence="2" id="KW-0805">Transcription regulation</keyword>
<evidence type="ECO:0000313" key="7">
    <source>
        <dbReference type="EMBL" id="KAL3515395.1"/>
    </source>
</evidence>
<proteinExistence type="predicted"/>
<comment type="subcellular location">
    <subcellularLocation>
        <location evidence="1">Nucleus</location>
    </subcellularLocation>
</comment>
<organism evidence="7 8">
    <name type="scientific">Cinchona calisaya</name>
    <dbReference type="NCBI Taxonomy" id="153742"/>
    <lineage>
        <taxon>Eukaryota</taxon>
        <taxon>Viridiplantae</taxon>
        <taxon>Streptophyta</taxon>
        <taxon>Embryophyta</taxon>
        <taxon>Tracheophyta</taxon>
        <taxon>Spermatophyta</taxon>
        <taxon>Magnoliopsida</taxon>
        <taxon>eudicotyledons</taxon>
        <taxon>Gunneridae</taxon>
        <taxon>Pentapetalae</taxon>
        <taxon>asterids</taxon>
        <taxon>lamiids</taxon>
        <taxon>Gentianales</taxon>
        <taxon>Rubiaceae</taxon>
        <taxon>Cinchonoideae</taxon>
        <taxon>Cinchoneae</taxon>
        <taxon>Cinchona</taxon>
    </lineage>
</organism>
<reference evidence="7 8" key="1">
    <citation type="submission" date="2024-11" db="EMBL/GenBank/DDBJ databases">
        <title>A near-complete genome assembly of Cinchona calisaya.</title>
        <authorList>
            <person name="Lian D.C."/>
            <person name="Zhao X.W."/>
            <person name="Wei L."/>
        </authorList>
    </citation>
    <scope>NUCLEOTIDE SEQUENCE [LARGE SCALE GENOMIC DNA]</scope>
    <source>
        <tissue evidence="7">Nenye</tissue>
    </source>
</reference>
<dbReference type="SUPFAM" id="SSF55455">
    <property type="entry name" value="SRF-like"/>
    <property type="match status" value="1"/>
</dbReference>
<evidence type="ECO:0000256" key="4">
    <source>
        <dbReference type="ARBA" id="ARBA00023163"/>
    </source>
</evidence>
<dbReference type="InterPro" id="IPR036879">
    <property type="entry name" value="TF_MADSbox_sf"/>
</dbReference>
<feature type="domain" description="MADS-box" evidence="6">
    <location>
        <begin position="12"/>
        <end position="72"/>
    </location>
</feature>
<name>A0ABD2ZAP4_9GENT</name>
<dbReference type="Proteomes" id="UP001630127">
    <property type="component" value="Unassembled WGS sequence"/>
</dbReference>
<accession>A0ABD2ZAP4</accession>
<dbReference type="SMART" id="SM00432">
    <property type="entry name" value="MADS"/>
    <property type="match status" value="1"/>
</dbReference>
<evidence type="ECO:0000256" key="3">
    <source>
        <dbReference type="ARBA" id="ARBA00023125"/>
    </source>
</evidence>
<dbReference type="AlphaFoldDB" id="A0ABD2ZAP4"/>
<gene>
    <name evidence="7" type="ORF">ACH5RR_022297</name>
</gene>
<dbReference type="PRINTS" id="PR00404">
    <property type="entry name" value="MADSDOMAIN"/>
</dbReference>
<evidence type="ECO:0000256" key="1">
    <source>
        <dbReference type="ARBA" id="ARBA00004123"/>
    </source>
</evidence>
<dbReference type="PANTHER" id="PTHR11945">
    <property type="entry name" value="MADS BOX PROTEIN"/>
    <property type="match status" value="1"/>
</dbReference>
<dbReference type="InterPro" id="IPR002100">
    <property type="entry name" value="TF_MADSbox"/>
</dbReference>
<dbReference type="EMBL" id="JBJUIK010000010">
    <property type="protein sequence ID" value="KAL3515395.1"/>
    <property type="molecule type" value="Genomic_DNA"/>
</dbReference>
<dbReference type="FunFam" id="3.40.1810.10:FF:000006">
    <property type="entry name" value="Agamous-like MADS-box protein AGL62"/>
    <property type="match status" value="1"/>
</dbReference>
<dbReference type="CDD" id="cd00265">
    <property type="entry name" value="MADS_MEF2_like"/>
    <property type="match status" value="1"/>
</dbReference>
<dbReference type="InterPro" id="IPR033896">
    <property type="entry name" value="MEF2-like_N"/>
</dbReference>